<comment type="caution">
    <text evidence="1">The sequence shown here is derived from an EMBL/GenBank/DDBJ whole genome shotgun (WGS) entry which is preliminary data.</text>
</comment>
<proteinExistence type="predicted"/>
<dbReference type="Proteomes" id="UP000247727">
    <property type="component" value="Unassembled WGS sequence"/>
</dbReference>
<sequence>MRRTDYSGKRGSNAGNDYHELWAALRALELIAPGSDLVQLTVEGVRADDTADMEDSIWDGVDAAFYFGSYVDTIESIELVQFKYSGCDPDKP</sequence>
<gene>
    <name evidence="1" type="ORF">C8J30_1293</name>
</gene>
<reference evidence="1 2" key="1">
    <citation type="submission" date="2018-06" db="EMBL/GenBank/DDBJ databases">
        <title>Genomic Encyclopedia of Type Strains, Phase III (KMG-III): the genomes of soil and plant-associated and newly described type strains.</title>
        <authorList>
            <person name="Whitman W."/>
        </authorList>
    </citation>
    <scope>NUCLEOTIDE SEQUENCE [LARGE SCALE GENOMIC DNA]</scope>
    <source>
        <strain evidence="1 2">JA737</strain>
    </source>
</reference>
<organism evidence="1 2">
    <name type="scientific">Rhodobacter viridis</name>
    <dbReference type="NCBI Taxonomy" id="1054202"/>
    <lineage>
        <taxon>Bacteria</taxon>
        <taxon>Pseudomonadati</taxon>
        <taxon>Pseudomonadota</taxon>
        <taxon>Alphaproteobacteria</taxon>
        <taxon>Rhodobacterales</taxon>
        <taxon>Rhodobacter group</taxon>
        <taxon>Rhodobacter</taxon>
    </lineage>
</organism>
<dbReference type="AlphaFoldDB" id="A0A318TQ05"/>
<evidence type="ECO:0000313" key="1">
    <source>
        <dbReference type="EMBL" id="PYF06403.1"/>
    </source>
</evidence>
<dbReference type="EMBL" id="QJTK01000029">
    <property type="protein sequence ID" value="PYF06403.1"/>
    <property type="molecule type" value="Genomic_DNA"/>
</dbReference>
<keyword evidence="2" id="KW-1185">Reference proteome</keyword>
<protein>
    <submittedName>
        <fullName evidence="1">Uncharacterized protein</fullName>
    </submittedName>
</protein>
<dbReference type="RefSeq" id="WP_146227960.1">
    <property type="nucleotide sequence ID" value="NZ_QJTK01000029.1"/>
</dbReference>
<evidence type="ECO:0000313" key="2">
    <source>
        <dbReference type="Proteomes" id="UP000247727"/>
    </source>
</evidence>
<name>A0A318TQ05_9RHOB</name>
<dbReference type="OrthoDB" id="4770405at2"/>
<accession>A0A318TQ05</accession>